<evidence type="ECO:0000256" key="2">
    <source>
        <dbReference type="ARBA" id="ARBA00022741"/>
    </source>
</evidence>
<dbReference type="SMART" id="SM00382">
    <property type="entry name" value="AAA"/>
    <property type="match status" value="1"/>
</dbReference>
<accession>A0A163YS21</accession>
<dbReference type="Gene3D" id="3.40.50.300">
    <property type="entry name" value="P-loop containing nucleotide triphosphate hydrolases"/>
    <property type="match status" value="1"/>
</dbReference>
<sequence length="273" mass="29100">MADTPVLTASGISLTIGQATLLNHVDLTVTSGEMVAIVGPNGAGKSTLLRLLSADLRASRGAITLKGRDLHAWSPAELAMRRAMLSQHVSVSFPFTVEEVVQMGRGNLPLASAQSLVNAAIDEVGLGDFRHRELPTLSGGEQQRAHFARILVQLACGEAVHGPGILLLDEPTSSLDLRHQIELVEISRQRARNGTAVIAVLHDLNLAVRFADRIIVMRNGAVAAEGTPAETITSDVIRRVFDIDVVVARTDDGAPYLLPQMMQQIANSTSITG</sequence>
<evidence type="ECO:0000259" key="7">
    <source>
        <dbReference type="PROSITE" id="PS50893"/>
    </source>
</evidence>
<dbReference type="NCBIfam" id="NF010068">
    <property type="entry name" value="PRK13548.1"/>
    <property type="match status" value="1"/>
</dbReference>
<evidence type="ECO:0000256" key="6">
    <source>
        <dbReference type="ARBA" id="ARBA00037066"/>
    </source>
</evidence>
<keyword evidence="2" id="KW-0547">Nucleotide-binding</keyword>
<dbReference type="OrthoDB" id="9810077at2"/>
<keyword evidence="4" id="KW-1278">Translocase</keyword>
<keyword evidence="1" id="KW-0813">Transport</keyword>
<evidence type="ECO:0000256" key="1">
    <source>
        <dbReference type="ARBA" id="ARBA00022448"/>
    </source>
</evidence>
<evidence type="ECO:0000256" key="4">
    <source>
        <dbReference type="ARBA" id="ARBA00022967"/>
    </source>
</evidence>
<dbReference type="CDD" id="cd03214">
    <property type="entry name" value="ABC_Iron-Siderophores_B12_Hemin"/>
    <property type="match status" value="1"/>
</dbReference>
<dbReference type="RefSeq" id="WP_068735429.1">
    <property type="nucleotide sequence ID" value="NZ_LVYV01000023.1"/>
</dbReference>
<keyword evidence="9" id="KW-1185">Reference proteome</keyword>
<dbReference type="PROSITE" id="PS50893">
    <property type="entry name" value="ABC_TRANSPORTER_2"/>
    <property type="match status" value="1"/>
</dbReference>
<feature type="domain" description="ABC transporter" evidence="7">
    <location>
        <begin position="7"/>
        <end position="244"/>
    </location>
</feature>
<dbReference type="SUPFAM" id="SSF52540">
    <property type="entry name" value="P-loop containing nucleoside triphosphate hydrolases"/>
    <property type="match status" value="1"/>
</dbReference>
<keyword evidence="3 8" id="KW-0067">ATP-binding</keyword>
<protein>
    <submittedName>
        <fullName evidence="8">Heme ABC transporter ATP-binding protein</fullName>
    </submittedName>
</protein>
<comment type="function">
    <text evidence="5">Involved in beta-(1--&gt;2)glucan export. Transmembrane domains (TMD) form a pore in the inner membrane and the ATP-binding domain (NBD) is responsible for energy generation.</text>
</comment>
<dbReference type="PANTHER" id="PTHR42794">
    <property type="entry name" value="HEMIN IMPORT ATP-BINDING PROTEIN HMUV"/>
    <property type="match status" value="1"/>
</dbReference>
<dbReference type="InterPro" id="IPR027417">
    <property type="entry name" value="P-loop_NTPase"/>
</dbReference>
<evidence type="ECO:0000256" key="3">
    <source>
        <dbReference type="ARBA" id="ARBA00022840"/>
    </source>
</evidence>
<proteinExistence type="predicted"/>
<evidence type="ECO:0000313" key="8">
    <source>
        <dbReference type="EMBL" id="KZD22494.1"/>
    </source>
</evidence>
<dbReference type="Pfam" id="PF00005">
    <property type="entry name" value="ABC_tran"/>
    <property type="match status" value="1"/>
</dbReference>
<dbReference type="InterPro" id="IPR003593">
    <property type="entry name" value="AAA+_ATPase"/>
</dbReference>
<dbReference type="GO" id="GO:0005524">
    <property type="term" value="F:ATP binding"/>
    <property type="evidence" value="ECO:0007669"/>
    <property type="project" value="UniProtKB-KW"/>
</dbReference>
<dbReference type="GO" id="GO:0016887">
    <property type="term" value="F:ATP hydrolysis activity"/>
    <property type="evidence" value="ECO:0007669"/>
    <property type="project" value="InterPro"/>
</dbReference>
<dbReference type="AlphaFoldDB" id="A0A163YS21"/>
<dbReference type="InterPro" id="IPR003439">
    <property type="entry name" value="ABC_transporter-like_ATP-bd"/>
</dbReference>
<gene>
    <name evidence="8" type="ORF">A4A58_10775</name>
</gene>
<comment type="function">
    <text evidence="6">Part of the ABC transporter complex HmuTUV involved in hemin import. Responsible for energy coupling to the transport system.</text>
</comment>
<dbReference type="Proteomes" id="UP000076574">
    <property type="component" value="Unassembled WGS sequence"/>
</dbReference>
<dbReference type="PANTHER" id="PTHR42794:SF1">
    <property type="entry name" value="HEMIN IMPORT ATP-BINDING PROTEIN HMUV"/>
    <property type="match status" value="1"/>
</dbReference>
<dbReference type="STRING" id="943830.A4A58_10775"/>
<name>A0A163YS21_9BRAD</name>
<reference evidence="8 9" key="1">
    <citation type="submission" date="2016-03" db="EMBL/GenBank/DDBJ databases">
        <title>Microsymbionts genomes from the relict species Vavilovia formosa (Stev.) Fed.</title>
        <authorList>
            <person name="Kopat V."/>
            <person name="Chirak E."/>
            <person name="Kimeklis A."/>
            <person name="Andronov E."/>
        </authorList>
    </citation>
    <scope>NUCLEOTIDE SEQUENCE [LARGE SCALE GENOMIC DNA]</scope>
    <source>
        <strain evidence="8 9">Vaf07</strain>
    </source>
</reference>
<evidence type="ECO:0000313" key="9">
    <source>
        <dbReference type="Proteomes" id="UP000076574"/>
    </source>
</evidence>
<comment type="caution">
    <text evidence="8">The sequence shown here is derived from an EMBL/GenBank/DDBJ whole genome shotgun (WGS) entry which is preliminary data.</text>
</comment>
<organism evidence="8 9">
    <name type="scientific">Tardiphaga robiniae</name>
    <dbReference type="NCBI Taxonomy" id="943830"/>
    <lineage>
        <taxon>Bacteria</taxon>
        <taxon>Pseudomonadati</taxon>
        <taxon>Pseudomonadota</taxon>
        <taxon>Alphaproteobacteria</taxon>
        <taxon>Hyphomicrobiales</taxon>
        <taxon>Nitrobacteraceae</taxon>
        <taxon>Tardiphaga</taxon>
    </lineage>
</organism>
<evidence type="ECO:0000256" key="5">
    <source>
        <dbReference type="ARBA" id="ARBA00024722"/>
    </source>
</evidence>
<dbReference type="EMBL" id="LVYV01000023">
    <property type="protein sequence ID" value="KZD22494.1"/>
    <property type="molecule type" value="Genomic_DNA"/>
</dbReference>